<reference evidence="3 4" key="1">
    <citation type="submission" date="2016-11" db="EMBL/GenBank/DDBJ databases">
        <authorList>
            <person name="Jaros S."/>
            <person name="Januszkiewicz K."/>
            <person name="Wedrychowicz H."/>
        </authorList>
    </citation>
    <scope>NUCLEOTIDE SEQUENCE [LARGE SCALE GENOMIC DNA]</scope>
    <source>
        <strain evidence="3 4">DSM 19436</strain>
    </source>
</reference>
<evidence type="ECO:0000313" key="3">
    <source>
        <dbReference type="EMBL" id="SHF22011.1"/>
    </source>
</evidence>
<feature type="region of interest" description="Disordered" evidence="1">
    <location>
        <begin position="117"/>
        <end position="173"/>
    </location>
</feature>
<gene>
    <name evidence="3" type="ORF">SAMN02745157_1936</name>
</gene>
<keyword evidence="2" id="KW-0812">Transmembrane</keyword>
<feature type="transmembrane region" description="Helical" evidence="2">
    <location>
        <begin position="6"/>
        <end position="23"/>
    </location>
</feature>
<evidence type="ECO:0000256" key="1">
    <source>
        <dbReference type="SAM" id="MobiDB-lite"/>
    </source>
</evidence>
<dbReference type="STRING" id="1122133.SAMN02745157_1936"/>
<evidence type="ECO:0000256" key="2">
    <source>
        <dbReference type="SAM" id="Phobius"/>
    </source>
</evidence>
<proteinExistence type="predicted"/>
<name>A0A1M4ZVJ6_9HYPH</name>
<dbReference type="Proteomes" id="UP000184485">
    <property type="component" value="Unassembled WGS sequence"/>
</dbReference>
<accession>A0A1M4ZVJ6</accession>
<keyword evidence="2" id="KW-0472">Membrane</keyword>
<feature type="compositionally biased region" description="Low complexity" evidence="1">
    <location>
        <begin position="148"/>
        <end position="165"/>
    </location>
</feature>
<dbReference type="OrthoDB" id="7165680at2"/>
<protein>
    <recommendedName>
        <fullName evidence="5">Cell division protein FtsL</fullName>
    </recommendedName>
</protein>
<evidence type="ECO:0008006" key="5">
    <source>
        <dbReference type="Google" id="ProtNLM"/>
    </source>
</evidence>
<keyword evidence="2" id="KW-1133">Transmembrane helix</keyword>
<organism evidence="3 4">
    <name type="scientific">Kaistia soli DSM 19436</name>
    <dbReference type="NCBI Taxonomy" id="1122133"/>
    <lineage>
        <taxon>Bacteria</taxon>
        <taxon>Pseudomonadati</taxon>
        <taxon>Pseudomonadota</taxon>
        <taxon>Alphaproteobacteria</taxon>
        <taxon>Hyphomicrobiales</taxon>
        <taxon>Kaistiaceae</taxon>
        <taxon>Kaistia</taxon>
    </lineage>
</organism>
<dbReference type="EMBL" id="FQUP01000001">
    <property type="protein sequence ID" value="SHF22011.1"/>
    <property type="molecule type" value="Genomic_DNA"/>
</dbReference>
<dbReference type="RefSeq" id="WP_073052424.1">
    <property type="nucleotide sequence ID" value="NZ_FQUP01000001.1"/>
</dbReference>
<keyword evidence="4" id="KW-1185">Reference proteome</keyword>
<sequence>MKRGWSFFWVGLMIAVAVITYAMKDSAGRAADHVMDLRAGIAREKQQLNLLRAEWGVLDQPSRLQSLVERYNSYLELKSLDVRQLATIADVPARPADAMETGADAVPNAIMRSAETARKSAAAKTDSIETGSIEAPTRPKVVKPPAPVRRVAPPAPKAAAPALPAQPETGYLE</sequence>
<dbReference type="AlphaFoldDB" id="A0A1M4ZVJ6"/>
<evidence type="ECO:0000313" key="4">
    <source>
        <dbReference type="Proteomes" id="UP000184485"/>
    </source>
</evidence>